<evidence type="ECO:0000256" key="8">
    <source>
        <dbReference type="ARBA" id="ARBA00022842"/>
    </source>
</evidence>
<evidence type="ECO:0000256" key="11">
    <source>
        <dbReference type="RuleBase" id="RU365090"/>
    </source>
</evidence>
<dbReference type="STRING" id="589382.SAMN04489721_3309"/>
<organism evidence="13 14">
    <name type="scientific">Agromyces flavus</name>
    <dbReference type="NCBI Taxonomy" id="589382"/>
    <lineage>
        <taxon>Bacteria</taxon>
        <taxon>Bacillati</taxon>
        <taxon>Actinomycetota</taxon>
        <taxon>Actinomycetes</taxon>
        <taxon>Micrococcales</taxon>
        <taxon>Microbacteriaceae</taxon>
        <taxon>Agromyces</taxon>
    </lineage>
</organism>
<dbReference type="EMBL" id="LT629755">
    <property type="protein sequence ID" value="SDT36340.1"/>
    <property type="molecule type" value="Genomic_DNA"/>
</dbReference>
<comment type="pathway">
    <text evidence="3 11">Cofactor biosynthesis; molybdopterin biosynthesis.</text>
</comment>
<proteinExistence type="inferred from homology"/>
<dbReference type="GO" id="GO:0006777">
    <property type="term" value="P:Mo-molybdopterin cofactor biosynthetic process"/>
    <property type="evidence" value="ECO:0007669"/>
    <property type="project" value="UniProtKB-UniRule"/>
</dbReference>
<dbReference type="Gene3D" id="3.90.105.10">
    <property type="entry name" value="Molybdopterin biosynthesis moea protein, domain 2"/>
    <property type="match status" value="1"/>
</dbReference>
<dbReference type="InterPro" id="IPR001453">
    <property type="entry name" value="MoaB/Mog_dom"/>
</dbReference>
<keyword evidence="6 11" id="KW-0808">Transferase</keyword>
<dbReference type="InterPro" id="IPR038987">
    <property type="entry name" value="MoeA-like"/>
</dbReference>
<dbReference type="InterPro" id="IPR036688">
    <property type="entry name" value="MoeA_C_domain_IV_sf"/>
</dbReference>
<evidence type="ECO:0000256" key="3">
    <source>
        <dbReference type="ARBA" id="ARBA00005046"/>
    </source>
</evidence>
<keyword evidence="9 11" id="KW-0501">Molybdenum cofactor biosynthesis</keyword>
<comment type="function">
    <text evidence="2 11">Catalyzes the insertion of molybdate into adenylated molybdopterin with the concomitant release of AMP.</text>
</comment>
<dbReference type="SUPFAM" id="SSF53218">
    <property type="entry name" value="Molybdenum cofactor biosynthesis proteins"/>
    <property type="match status" value="1"/>
</dbReference>
<keyword evidence="7 11" id="KW-0479">Metal-binding</keyword>
<evidence type="ECO:0000256" key="6">
    <source>
        <dbReference type="ARBA" id="ARBA00022679"/>
    </source>
</evidence>
<dbReference type="PANTHER" id="PTHR10192:SF5">
    <property type="entry name" value="GEPHYRIN"/>
    <property type="match status" value="1"/>
</dbReference>
<evidence type="ECO:0000256" key="2">
    <source>
        <dbReference type="ARBA" id="ARBA00002901"/>
    </source>
</evidence>
<keyword evidence="5 11" id="KW-0500">Molybdenum</keyword>
<dbReference type="FunFam" id="3.40.980.10:FF:000004">
    <property type="entry name" value="Molybdopterin molybdenumtransferase"/>
    <property type="match status" value="1"/>
</dbReference>
<evidence type="ECO:0000256" key="4">
    <source>
        <dbReference type="ARBA" id="ARBA00010763"/>
    </source>
</evidence>
<evidence type="ECO:0000256" key="7">
    <source>
        <dbReference type="ARBA" id="ARBA00022723"/>
    </source>
</evidence>
<evidence type="ECO:0000313" key="13">
    <source>
        <dbReference type="EMBL" id="SDT36340.1"/>
    </source>
</evidence>
<dbReference type="Gene3D" id="3.40.980.10">
    <property type="entry name" value="MoaB/Mog-like domain"/>
    <property type="match status" value="1"/>
</dbReference>
<evidence type="ECO:0000259" key="12">
    <source>
        <dbReference type="SMART" id="SM00852"/>
    </source>
</evidence>
<dbReference type="NCBIfam" id="TIGR00177">
    <property type="entry name" value="molyb_syn"/>
    <property type="match status" value="1"/>
</dbReference>
<dbReference type="GO" id="GO:0005829">
    <property type="term" value="C:cytosol"/>
    <property type="evidence" value="ECO:0007669"/>
    <property type="project" value="TreeGrafter"/>
</dbReference>
<dbReference type="EC" id="2.10.1.1" evidence="11"/>
<dbReference type="NCBIfam" id="NF045515">
    <property type="entry name" value="Glp_gephyrin"/>
    <property type="match status" value="1"/>
</dbReference>
<dbReference type="SUPFAM" id="SSF63867">
    <property type="entry name" value="MoeA C-terminal domain-like"/>
    <property type="match status" value="1"/>
</dbReference>
<accession>A0A1H1ZRR4</accession>
<evidence type="ECO:0000256" key="10">
    <source>
        <dbReference type="ARBA" id="ARBA00047317"/>
    </source>
</evidence>
<protein>
    <recommendedName>
        <fullName evidence="11">Molybdopterin molybdenumtransferase</fullName>
        <ecNumber evidence="11">2.10.1.1</ecNumber>
    </recommendedName>
</protein>
<comment type="catalytic activity">
    <reaction evidence="10">
        <text>adenylyl-molybdopterin + molybdate = Mo-molybdopterin + AMP + H(+)</text>
        <dbReference type="Rhea" id="RHEA:35047"/>
        <dbReference type="ChEBI" id="CHEBI:15378"/>
        <dbReference type="ChEBI" id="CHEBI:36264"/>
        <dbReference type="ChEBI" id="CHEBI:62727"/>
        <dbReference type="ChEBI" id="CHEBI:71302"/>
        <dbReference type="ChEBI" id="CHEBI:456215"/>
        <dbReference type="EC" id="2.10.1.1"/>
    </reaction>
</comment>
<dbReference type="GO" id="GO:0046872">
    <property type="term" value="F:metal ion binding"/>
    <property type="evidence" value="ECO:0007669"/>
    <property type="project" value="UniProtKB-UniRule"/>
</dbReference>
<dbReference type="GO" id="GO:0061599">
    <property type="term" value="F:molybdopterin molybdotransferase activity"/>
    <property type="evidence" value="ECO:0007669"/>
    <property type="project" value="UniProtKB-UniRule"/>
</dbReference>
<dbReference type="InterPro" id="IPR005110">
    <property type="entry name" value="MoeA_linker/N"/>
</dbReference>
<dbReference type="SMART" id="SM00852">
    <property type="entry name" value="MoCF_biosynth"/>
    <property type="match status" value="1"/>
</dbReference>
<name>A0A1H1ZRR4_9MICO</name>
<dbReference type="UniPathway" id="UPA00344"/>
<evidence type="ECO:0000256" key="1">
    <source>
        <dbReference type="ARBA" id="ARBA00001946"/>
    </source>
</evidence>
<dbReference type="Pfam" id="PF00994">
    <property type="entry name" value="MoCF_biosynth"/>
    <property type="match status" value="1"/>
</dbReference>
<dbReference type="CDD" id="cd00887">
    <property type="entry name" value="MoeA"/>
    <property type="match status" value="1"/>
</dbReference>
<sequence>MRGYRWLMPSFSPASGAGASVSVDAHLERVLAGVAPLARVERVPLADGSGRTLASSVDSRVDLPGFDNSAMDGYAVRRADVATATPLHPVVLDVVADLPAGSDADPVVGPGQAAHIMTGAPIPEGADAVVPIELTDGGTARVSIGAPPQAGHHIRRRAEDLSAGDRVLEAGVVLDARRVAAAAAAGLAELPVAGLPRVAVVATGSELVEPGGPLGRGRIHDSNSLLLAALVAEAGGLVSERLRLPDDPELLRDWIEGREPCDLVVFAGGVSVGAHDVVRHVLADLGTVDFARVAMQPGKPQAFGTLPGGTPVFGLPGNPVSVAVSFEAFVRPALQRLLGRHDVVRPTWPAIAEIGWSSPARRRQYMPVALRVRHGRVLARPASPGGAGSHLAAGLAAADGFAIVPELVVDVSAGDLVEVTVTR</sequence>
<dbReference type="Pfam" id="PF03453">
    <property type="entry name" value="MoeA_N"/>
    <property type="match status" value="1"/>
</dbReference>
<evidence type="ECO:0000256" key="5">
    <source>
        <dbReference type="ARBA" id="ARBA00022505"/>
    </source>
</evidence>
<dbReference type="InterPro" id="IPR005111">
    <property type="entry name" value="MoeA_C_domain_IV"/>
</dbReference>
<comment type="similarity">
    <text evidence="4 11">Belongs to the MoeA family.</text>
</comment>
<dbReference type="PANTHER" id="PTHR10192">
    <property type="entry name" value="MOLYBDOPTERIN BIOSYNTHESIS PROTEIN"/>
    <property type="match status" value="1"/>
</dbReference>
<dbReference type="Gene3D" id="2.170.190.11">
    <property type="entry name" value="Molybdopterin biosynthesis moea protein, domain 3"/>
    <property type="match status" value="1"/>
</dbReference>
<keyword evidence="8 11" id="KW-0460">Magnesium</keyword>
<dbReference type="Proteomes" id="UP000199482">
    <property type="component" value="Chromosome I"/>
</dbReference>
<feature type="domain" description="MoaB/Mog" evidence="12">
    <location>
        <begin position="199"/>
        <end position="336"/>
    </location>
</feature>
<dbReference type="SUPFAM" id="SSF63882">
    <property type="entry name" value="MoeA N-terminal region -like"/>
    <property type="match status" value="1"/>
</dbReference>
<evidence type="ECO:0000256" key="9">
    <source>
        <dbReference type="ARBA" id="ARBA00023150"/>
    </source>
</evidence>
<reference evidence="14" key="1">
    <citation type="submission" date="2016-10" db="EMBL/GenBank/DDBJ databases">
        <authorList>
            <person name="Varghese N."/>
            <person name="Submissions S."/>
        </authorList>
    </citation>
    <scope>NUCLEOTIDE SEQUENCE [LARGE SCALE GENOMIC DNA]</scope>
    <source>
        <strain evidence="14">CPCC 202695</strain>
    </source>
</reference>
<dbReference type="InterPro" id="IPR036425">
    <property type="entry name" value="MoaB/Mog-like_dom_sf"/>
</dbReference>
<evidence type="ECO:0000313" key="14">
    <source>
        <dbReference type="Proteomes" id="UP000199482"/>
    </source>
</evidence>
<dbReference type="Pfam" id="PF03454">
    <property type="entry name" value="MoeA_C"/>
    <property type="match status" value="1"/>
</dbReference>
<dbReference type="InterPro" id="IPR036135">
    <property type="entry name" value="MoeA_linker/N_sf"/>
</dbReference>
<dbReference type="AlphaFoldDB" id="A0A1H1ZRR4"/>
<comment type="cofactor">
    <cofactor evidence="1 11">
        <name>Mg(2+)</name>
        <dbReference type="ChEBI" id="CHEBI:18420"/>
    </cofactor>
</comment>
<dbReference type="Gene3D" id="2.40.340.10">
    <property type="entry name" value="MoeA, C-terminal, domain IV"/>
    <property type="match status" value="1"/>
</dbReference>
<gene>
    <name evidence="13" type="ORF">SAMN04489721_3309</name>
</gene>